<dbReference type="InterPro" id="IPR023214">
    <property type="entry name" value="HAD_sf"/>
</dbReference>
<keyword evidence="2" id="KW-1185">Reference proteome</keyword>
<dbReference type="SFLD" id="SFLDG01129">
    <property type="entry name" value="C1.5:_HAD__Beta-PGM__Phosphata"/>
    <property type="match status" value="1"/>
</dbReference>
<dbReference type="GO" id="GO:0005829">
    <property type="term" value="C:cytosol"/>
    <property type="evidence" value="ECO:0007669"/>
    <property type="project" value="TreeGrafter"/>
</dbReference>
<dbReference type="GO" id="GO:0008967">
    <property type="term" value="F:phosphoglycolate phosphatase activity"/>
    <property type="evidence" value="ECO:0007669"/>
    <property type="project" value="TreeGrafter"/>
</dbReference>
<dbReference type="EMBL" id="FQZP01000019">
    <property type="protein sequence ID" value="SHJ00819.1"/>
    <property type="molecule type" value="Genomic_DNA"/>
</dbReference>
<dbReference type="GO" id="GO:0006281">
    <property type="term" value="P:DNA repair"/>
    <property type="evidence" value="ECO:0007669"/>
    <property type="project" value="TreeGrafter"/>
</dbReference>
<dbReference type="PANTHER" id="PTHR43434">
    <property type="entry name" value="PHOSPHOGLYCOLATE PHOSPHATASE"/>
    <property type="match status" value="1"/>
</dbReference>
<evidence type="ECO:0000313" key="1">
    <source>
        <dbReference type="EMBL" id="SHJ00819.1"/>
    </source>
</evidence>
<dbReference type="SUPFAM" id="SSF56784">
    <property type="entry name" value="HAD-like"/>
    <property type="match status" value="1"/>
</dbReference>
<organism evidence="1 2">
    <name type="scientific">Thermoclostridium caenicola</name>
    <dbReference type="NCBI Taxonomy" id="659425"/>
    <lineage>
        <taxon>Bacteria</taxon>
        <taxon>Bacillati</taxon>
        <taxon>Bacillota</taxon>
        <taxon>Clostridia</taxon>
        <taxon>Eubacteriales</taxon>
        <taxon>Oscillospiraceae</taxon>
        <taxon>Thermoclostridium</taxon>
    </lineage>
</organism>
<dbReference type="PANTHER" id="PTHR43434:SF1">
    <property type="entry name" value="PHOSPHOGLYCOLATE PHOSPHATASE"/>
    <property type="match status" value="1"/>
</dbReference>
<sequence>MMMKEMETAMKYQHVIWDWNGTLLDDSLASAQALDRMMRNRNLGSVTLEEYRNRITYPVIQLYYEAGFDFVNESYEDMCEEYIRYYKENAATVALHEDAVGLLSWLRDRGVRQHIVSASEYGILVAQIAHYGIRDYFDTISGQKNNRGDSKEHLARELMASLCADPDKVLVIGDTIHDFEVANHIGAHCFLVTNGHCSEARLLATGAPVFPSLDAIRQALEQEA</sequence>
<dbReference type="Gene3D" id="3.40.50.1000">
    <property type="entry name" value="HAD superfamily/HAD-like"/>
    <property type="match status" value="1"/>
</dbReference>
<evidence type="ECO:0000313" key="2">
    <source>
        <dbReference type="Proteomes" id="UP000324781"/>
    </source>
</evidence>
<dbReference type="InterPro" id="IPR036412">
    <property type="entry name" value="HAD-like_sf"/>
</dbReference>
<name>A0A1M6FT59_9FIRM</name>
<protein>
    <submittedName>
        <fullName evidence="1">Phosphoglycolate phosphatase</fullName>
    </submittedName>
</protein>
<dbReference type="Pfam" id="PF13419">
    <property type="entry name" value="HAD_2"/>
    <property type="match status" value="1"/>
</dbReference>
<dbReference type="InterPro" id="IPR041492">
    <property type="entry name" value="HAD_2"/>
</dbReference>
<accession>A0A1M6FT59</accession>
<dbReference type="InterPro" id="IPR023198">
    <property type="entry name" value="PGP-like_dom2"/>
</dbReference>
<dbReference type="OrthoDB" id="9794086at2"/>
<dbReference type="Gene3D" id="1.10.150.240">
    <property type="entry name" value="Putative phosphatase, domain 2"/>
    <property type="match status" value="1"/>
</dbReference>
<dbReference type="RefSeq" id="WP_149678574.1">
    <property type="nucleotide sequence ID" value="NZ_DAONMB010000094.1"/>
</dbReference>
<dbReference type="SFLD" id="SFLDS00003">
    <property type="entry name" value="Haloacid_Dehalogenase"/>
    <property type="match status" value="1"/>
</dbReference>
<proteinExistence type="predicted"/>
<reference evidence="1 2" key="1">
    <citation type="submission" date="2016-11" db="EMBL/GenBank/DDBJ databases">
        <authorList>
            <person name="Varghese N."/>
            <person name="Submissions S."/>
        </authorList>
    </citation>
    <scope>NUCLEOTIDE SEQUENCE [LARGE SCALE GENOMIC DNA]</scope>
    <source>
        <strain evidence="1 2">DSM 19027</strain>
    </source>
</reference>
<dbReference type="InterPro" id="IPR050155">
    <property type="entry name" value="HAD-like_hydrolase_sf"/>
</dbReference>
<dbReference type="Proteomes" id="UP000324781">
    <property type="component" value="Unassembled WGS sequence"/>
</dbReference>
<gene>
    <name evidence="1" type="ORF">SAMN05444373_101919</name>
</gene>
<dbReference type="AlphaFoldDB" id="A0A1M6FT59"/>